<accession>A0A9P8VH29</accession>
<feature type="domain" description="Enoyl reductase (ER)" evidence="12">
    <location>
        <begin position="18"/>
        <end position="352"/>
    </location>
</feature>
<comment type="catalytic activity">
    <reaction evidence="10">
        <text>a primary alcohol + NADP(+) = an aldehyde + NADPH + H(+)</text>
        <dbReference type="Rhea" id="RHEA:15937"/>
        <dbReference type="ChEBI" id="CHEBI:15378"/>
        <dbReference type="ChEBI" id="CHEBI:15734"/>
        <dbReference type="ChEBI" id="CHEBI:17478"/>
        <dbReference type="ChEBI" id="CHEBI:57783"/>
        <dbReference type="ChEBI" id="CHEBI:58349"/>
        <dbReference type="EC" id="1.1.1.2"/>
    </reaction>
    <physiologicalReaction direction="left-to-right" evidence="10">
        <dbReference type="Rhea" id="RHEA:15938"/>
    </physiologicalReaction>
    <physiologicalReaction direction="right-to-left" evidence="10">
        <dbReference type="Rhea" id="RHEA:15939"/>
    </physiologicalReaction>
</comment>
<evidence type="ECO:0000256" key="7">
    <source>
        <dbReference type="ARBA" id="ARBA00022857"/>
    </source>
</evidence>
<comment type="subunit">
    <text evidence="3">Homodimer.</text>
</comment>
<dbReference type="InterPro" id="IPR013149">
    <property type="entry name" value="ADH-like_C"/>
</dbReference>
<dbReference type="FunFam" id="3.40.50.720:FF:000158">
    <property type="entry name" value="Zinc-binding alcohol dehydrogenase"/>
    <property type="match status" value="1"/>
</dbReference>
<evidence type="ECO:0000256" key="9">
    <source>
        <dbReference type="ARBA" id="ARBA00024074"/>
    </source>
</evidence>
<sequence length="357" mass="38155">MDPKFEGWVGLGPDAAAGRMVWQSFEPKPWEESDVDIKVTHTSVCGTDLHVLKGEFGSSHFPICVGHEIVGVVVKVGSKAVGHLEIGDRVGVGAQGDACLNRDGNCQACSEGQENYCPSAIYTYACVHRNGGKAMGGHGLYHRAPSHFVFRIPDGLSSEAAAPMLCAGITTFSPLQRHGAGPGKTVGIIGLGGLGHFAVLWAKALGAEKIVAISRKEDKRQDAVALGADIYMATDDEPDWASRSRASLDLIISTVSSTKMPFTEYLSLLRLGGTFVQLGAPDGPLPLPVSPLMQNRINVTGSGIGSPSEIRQMMDLAVKMNVMPWVSCCPMKEANQVLVDFEEGKAKYRYVLVNEDN</sequence>
<evidence type="ECO:0000256" key="8">
    <source>
        <dbReference type="ARBA" id="ARBA00023002"/>
    </source>
</evidence>
<dbReference type="Pfam" id="PF00107">
    <property type="entry name" value="ADH_zinc_N"/>
    <property type="match status" value="1"/>
</dbReference>
<keyword evidence="5 11" id="KW-0479">Metal-binding</keyword>
<dbReference type="InterPro" id="IPR002328">
    <property type="entry name" value="ADH_Zn_CS"/>
</dbReference>
<evidence type="ECO:0000256" key="11">
    <source>
        <dbReference type="RuleBase" id="RU361277"/>
    </source>
</evidence>
<protein>
    <recommendedName>
        <fullName evidence="9">alcohol dehydrogenase (NADP(+))</fullName>
        <ecNumber evidence="9">1.1.1.2</ecNumber>
    </recommendedName>
</protein>
<evidence type="ECO:0000256" key="2">
    <source>
        <dbReference type="ARBA" id="ARBA00008072"/>
    </source>
</evidence>
<proteinExistence type="inferred from homology"/>
<dbReference type="Pfam" id="PF08240">
    <property type="entry name" value="ADH_N"/>
    <property type="match status" value="1"/>
</dbReference>
<organism evidence="13 14">
    <name type="scientific">Plectosphaerella plurivora</name>
    <dbReference type="NCBI Taxonomy" id="936078"/>
    <lineage>
        <taxon>Eukaryota</taxon>
        <taxon>Fungi</taxon>
        <taxon>Dikarya</taxon>
        <taxon>Ascomycota</taxon>
        <taxon>Pezizomycotina</taxon>
        <taxon>Sordariomycetes</taxon>
        <taxon>Hypocreomycetidae</taxon>
        <taxon>Glomerellales</taxon>
        <taxon>Plectosphaerellaceae</taxon>
        <taxon>Plectosphaerella</taxon>
    </lineage>
</organism>
<dbReference type="Gene3D" id="3.40.50.720">
    <property type="entry name" value="NAD(P)-binding Rossmann-like Domain"/>
    <property type="match status" value="1"/>
</dbReference>
<dbReference type="Gene3D" id="3.90.180.10">
    <property type="entry name" value="Medium-chain alcohol dehydrogenases, catalytic domain"/>
    <property type="match status" value="1"/>
</dbReference>
<gene>
    <name evidence="13" type="ORF">F5X68DRAFT_128574</name>
</gene>
<evidence type="ECO:0000313" key="14">
    <source>
        <dbReference type="Proteomes" id="UP000770015"/>
    </source>
</evidence>
<dbReference type="InterPro" id="IPR013154">
    <property type="entry name" value="ADH-like_N"/>
</dbReference>
<evidence type="ECO:0000256" key="4">
    <source>
        <dbReference type="ARBA" id="ARBA00022553"/>
    </source>
</evidence>
<keyword evidence="14" id="KW-1185">Reference proteome</keyword>
<dbReference type="PROSITE" id="PS00059">
    <property type="entry name" value="ADH_ZINC"/>
    <property type="match status" value="1"/>
</dbReference>
<evidence type="ECO:0000256" key="10">
    <source>
        <dbReference type="ARBA" id="ARBA00050997"/>
    </source>
</evidence>
<dbReference type="GO" id="GO:0008270">
    <property type="term" value="F:zinc ion binding"/>
    <property type="evidence" value="ECO:0007669"/>
    <property type="project" value="InterPro"/>
</dbReference>
<dbReference type="PANTHER" id="PTHR42683">
    <property type="entry name" value="ALDEHYDE REDUCTASE"/>
    <property type="match status" value="1"/>
</dbReference>
<evidence type="ECO:0000313" key="13">
    <source>
        <dbReference type="EMBL" id="KAH6693485.1"/>
    </source>
</evidence>
<dbReference type="SUPFAM" id="SSF50129">
    <property type="entry name" value="GroES-like"/>
    <property type="match status" value="1"/>
</dbReference>
<keyword evidence="4" id="KW-0597">Phosphoprotein</keyword>
<reference evidence="13" key="1">
    <citation type="journal article" date="2021" name="Nat. Commun.">
        <title>Genetic determinants of endophytism in the Arabidopsis root mycobiome.</title>
        <authorList>
            <person name="Mesny F."/>
            <person name="Miyauchi S."/>
            <person name="Thiergart T."/>
            <person name="Pickel B."/>
            <person name="Atanasova L."/>
            <person name="Karlsson M."/>
            <person name="Huettel B."/>
            <person name="Barry K.W."/>
            <person name="Haridas S."/>
            <person name="Chen C."/>
            <person name="Bauer D."/>
            <person name="Andreopoulos W."/>
            <person name="Pangilinan J."/>
            <person name="LaButti K."/>
            <person name="Riley R."/>
            <person name="Lipzen A."/>
            <person name="Clum A."/>
            <person name="Drula E."/>
            <person name="Henrissat B."/>
            <person name="Kohler A."/>
            <person name="Grigoriev I.V."/>
            <person name="Martin F.M."/>
            <person name="Hacquard S."/>
        </authorList>
    </citation>
    <scope>NUCLEOTIDE SEQUENCE</scope>
    <source>
        <strain evidence="13">MPI-SDFR-AT-0117</strain>
    </source>
</reference>
<evidence type="ECO:0000259" key="12">
    <source>
        <dbReference type="SMART" id="SM00829"/>
    </source>
</evidence>
<dbReference type="Proteomes" id="UP000770015">
    <property type="component" value="Unassembled WGS sequence"/>
</dbReference>
<dbReference type="InterPro" id="IPR011032">
    <property type="entry name" value="GroES-like_sf"/>
</dbReference>
<evidence type="ECO:0000256" key="5">
    <source>
        <dbReference type="ARBA" id="ARBA00022723"/>
    </source>
</evidence>
<dbReference type="EC" id="1.1.1.2" evidence="9"/>
<dbReference type="GO" id="GO:0006066">
    <property type="term" value="P:alcohol metabolic process"/>
    <property type="evidence" value="ECO:0007669"/>
    <property type="project" value="UniProtKB-ARBA"/>
</dbReference>
<dbReference type="SUPFAM" id="SSF51735">
    <property type="entry name" value="NAD(P)-binding Rossmann-fold domains"/>
    <property type="match status" value="1"/>
</dbReference>
<dbReference type="GO" id="GO:0008106">
    <property type="term" value="F:alcohol dehydrogenase (NADP+) activity"/>
    <property type="evidence" value="ECO:0007669"/>
    <property type="project" value="UniProtKB-EC"/>
</dbReference>
<keyword evidence="8" id="KW-0560">Oxidoreductase</keyword>
<comment type="similarity">
    <text evidence="2 11">Belongs to the zinc-containing alcohol dehydrogenase family.</text>
</comment>
<dbReference type="EMBL" id="JAGSXJ010000003">
    <property type="protein sequence ID" value="KAH6693485.1"/>
    <property type="molecule type" value="Genomic_DNA"/>
</dbReference>
<dbReference type="AlphaFoldDB" id="A0A9P8VH29"/>
<name>A0A9P8VH29_9PEZI</name>
<dbReference type="InterPro" id="IPR036291">
    <property type="entry name" value="NAD(P)-bd_dom_sf"/>
</dbReference>
<dbReference type="InterPro" id="IPR020843">
    <property type="entry name" value="ER"/>
</dbReference>
<dbReference type="OrthoDB" id="1879366at2759"/>
<dbReference type="SMART" id="SM00829">
    <property type="entry name" value="PKS_ER"/>
    <property type="match status" value="1"/>
</dbReference>
<keyword evidence="6 11" id="KW-0862">Zinc</keyword>
<evidence type="ECO:0000256" key="1">
    <source>
        <dbReference type="ARBA" id="ARBA00001947"/>
    </source>
</evidence>
<keyword evidence="7" id="KW-0521">NADP</keyword>
<evidence type="ECO:0000256" key="6">
    <source>
        <dbReference type="ARBA" id="ARBA00022833"/>
    </source>
</evidence>
<comment type="caution">
    <text evidence="13">The sequence shown here is derived from an EMBL/GenBank/DDBJ whole genome shotgun (WGS) entry which is preliminary data.</text>
</comment>
<dbReference type="InterPro" id="IPR047109">
    <property type="entry name" value="CAD-like"/>
</dbReference>
<dbReference type="CDD" id="cd05283">
    <property type="entry name" value="CAD1"/>
    <property type="match status" value="1"/>
</dbReference>
<comment type="cofactor">
    <cofactor evidence="1 11">
        <name>Zn(2+)</name>
        <dbReference type="ChEBI" id="CHEBI:29105"/>
    </cofactor>
</comment>
<evidence type="ECO:0000256" key="3">
    <source>
        <dbReference type="ARBA" id="ARBA00011738"/>
    </source>
</evidence>